<evidence type="ECO:0000313" key="7">
    <source>
        <dbReference type="EMBL" id="VIO54275.1"/>
    </source>
</evidence>
<proteinExistence type="predicted"/>
<gene>
    <name evidence="7" type="ORF">FUG_LOCUS114820</name>
    <name evidence="6" type="ORF">MDCFG202_LOCUS25517</name>
</gene>
<evidence type="ECO:0000256" key="2">
    <source>
        <dbReference type="ARBA" id="ARBA00022801"/>
    </source>
</evidence>
<dbReference type="SUPFAM" id="SSF55486">
    <property type="entry name" value="Metalloproteases ('zincins'), catalytic domain"/>
    <property type="match status" value="1"/>
</dbReference>
<evidence type="ECO:0000256" key="4">
    <source>
        <dbReference type="ARBA" id="ARBA00023049"/>
    </source>
</evidence>
<dbReference type="PANTHER" id="PTHR43579">
    <property type="match status" value="1"/>
</dbReference>
<dbReference type="GO" id="GO:0006508">
    <property type="term" value="P:proteolysis"/>
    <property type="evidence" value="ECO:0007669"/>
    <property type="project" value="UniProtKB-KW"/>
</dbReference>
<dbReference type="Gene3D" id="1.10.390.10">
    <property type="entry name" value="Neutral Protease Domain 2"/>
    <property type="match status" value="1"/>
</dbReference>
<protein>
    <recommendedName>
        <fullName evidence="5">Peptidase M4 C-terminal domain-containing protein</fullName>
    </recommendedName>
</protein>
<dbReference type="Proteomes" id="UP000746612">
    <property type="component" value="Unassembled WGS sequence"/>
</dbReference>
<accession>A0A4E9DC66</accession>
<keyword evidence="1" id="KW-0645">Protease</keyword>
<keyword evidence="4" id="KW-0482">Metalloprotease</keyword>
<dbReference type="EMBL" id="CAAKMV010000088">
    <property type="protein sequence ID" value="VIO54275.1"/>
    <property type="molecule type" value="Genomic_DNA"/>
</dbReference>
<sequence>MLGSGNPALLDDFHQADDVVAHETTHSIILRTSGLKSVGQPRELSEHLADVFGLLYKHEASACAWKNASDCVWTVGESLWASPEGFFRWFSFPDIYRQLWIGSSGKIVDNHSHHSPSTALDVDSSEVKNFKTRPRFFRSFSDPTLTNPKQPDHYLEYCKNDDVHHNSGILNHAFYLAAISARGPPLEGVGKVWFRTMTDKALGADYTFSKFAAFTKAYAERDFEGLVEAVKTGWEEVSVTPEEIPGLGAMLSN</sequence>
<organism evidence="7">
    <name type="scientific">Gibberella zeae</name>
    <name type="common">Wheat head blight fungus</name>
    <name type="synonym">Fusarium graminearum</name>
    <dbReference type="NCBI Taxonomy" id="5518"/>
    <lineage>
        <taxon>Eukaryota</taxon>
        <taxon>Fungi</taxon>
        <taxon>Dikarya</taxon>
        <taxon>Ascomycota</taxon>
        <taxon>Pezizomycotina</taxon>
        <taxon>Sordariomycetes</taxon>
        <taxon>Hypocreomycetidae</taxon>
        <taxon>Hypocreales</taxon>
        <taxon>Nectriaceae</taxon>
        <taxon>Fusarium</taxon>
    </lineage>
</organism>
<dbReference type="EMBL" id="CAJPIJ010000066">
    <property type="protein sequence ID" value="CAG1965059.1"/>
    <property type="molecule type" value="Genomic_DNA"/>
</dbReference>
<dbReference type="AlphaFoldDB" id="A0A4E9DC66"/>
<keyword evidence="3" id="KW-0862">Zinc</keyword>
<evidence type="ECO:0000313" key="6">
    <source>
        <dbReference type="EMBL" id="CAG1965059.1"/>
    </source>
</evidence>
<name>A0A4E9DC66_GIBZA</name>
<dbReference type="InterPro" id="IPR027268">
    <property type="entry name" value="Peptidase_M4/M1_CTD_sf"/>
</dbReference>
<evidence type="ECO:0000256" key="3">
    <source>
        <dbReference type="ARBA" id="ARBA00022833"/>
    </source>
</evidence>
<evidence type="ECO:0000259" key="5">
    <source>
        <dbReference type="Pfam" id="PF02868"/>
    </source>
</evidence>
<dbReference type="InterPro" id="IPR001570">
    <property type="entry name" value="Peptidase_M4_C_domain"/>
</dbReference>
<reference evidence="7" key="1">
    <citation type="submission" date="2019-04" db="EMBL/GenBank/DDBJ databases">
        <authorList>
            <person name="Melise S."/>
            <person name="Noan J."/>
            <person name="Okalmin O."/>
        </authorList>
    </citation>
    <scope>NUCLEOTIDE SEQUENCE</scope>
    <source>
        <strain evidence="7">FN9</strain>
    </source>
</reference>
<dbReference type="InterPro" id="IPR052759">
    <property type="entry name" value="Metalloprotease_M4"/>
</dbReference>
<dbReference type="GO" id="GO:0004222">
    <property type="term" value="F:metalloendopeptidase activity"/>
    <property type="evidence" value="ECO:0007669"/>
    <property type="project" value="InterPro"/>
</dbReference>
<dbReference type="PANTHER" id="PTHR43579:SF1">
    <property type="entry name" value="NEUTRAL METALLOPROTEINASE"/>
    <property type="match status" value="1"/>
</dbReference>
<evidence type="ECO:0000256" key="1">
    <source>
        <dbReference type="ARBA" id="ARBA00022670"/>
    </source>
</evidence>
<keyword evidence="2" id="KW-0378">Hydrolase</keyword>
<feature type="domain" description="Peptidase M4 C-terminal" evidence="5">
    <location>
        <begin position="133"/>
        <end position="239"/>
    </location>
</feature>
<reference evidence="6" key="2">
    <citation type="submission" date="2021-03" db="EMBL/GenBank/DDBJ databases">
        <authorList>
            <person name="Alouane T."/>
            <person name="Langin T."/>
            <person name="Bonhomme L."/>
        </authorList>
    </citation>
    <scope>NUCLEOTIDE SEQUENCE</scope>
    <source>
        <strain evidence="6">MDC_Fg202</strain>
    </source>
</reference>
<dbReference type="Pfam" id="PF02868">
    <property type="entry name" value="Peptidase_M4_C"/>
    <property type="match status" value="1"/>
</dbReference>